<dbReference type="SFLD" id="SFLDS00003">
    <property type="entry name" value="Haloacid_Dehalogenase"/>
    <property type="match status" value="1"/>
</dbReference>
<dbReference type="NCBIfam" id="TIGR01509">
    <property type="entry name" value="HAD-SF-IA-v3"/>
    <property type="match status" value="1"/>
</dbReference>
<name>A0ABD5PYJ5_9EURY</name>
<keyword evidence="4" id="KW-0460">Magnesium</keyword>
<dbReference type="GO" id="GO:0016787">
    <property type="term" value="F:hydrolase activity"/>
    <property type="evidence" value="ECO:0007669"/>
    <property type="project" value="UniProtKB-KW"/>
</dbReference>
<evidence type="ECO:0000256" key="3">
    <source>
        <dbReference type="ARBA" id="ARBA00022801"/>
    </source>
</evidence>
<dbReference type="InterPro" id="IPR023214">
    <property type="entry name" value="HAD_sf"/>
</dbReference>
<dbReference type="NCBIfam" id="TIGR01549">
    <property type="entry name" value="HAD-SF-IA-v1"/>
    <property type="match status" value="1"/>
</dbReference>
<dbReference type="Pfam" id="PF00702">
    <property type="entry name" value="Hydrolase"/>
    <property type="match status" value="1"/>
</dbReference>
<sequence length="231" mass="24851">MNHADVPDADVSSDISTVFLDLDETICEHPRSTGERLADAFDRAGVEPFFDTADFRRWLATVTADSAVELRERCFTSIADEQGRATADALAVARAYEDPNPTGVEFLPGAASALDALAADHELALVTNGDRETQTAKLAALDIADYFDATTFTEPGGPVKPDPDHFHRTLAAMDASADETVHVGNSLRADVAGAHAAGVRSVWLEQPDATADHTPHHTIESMHDLHEPPWV</sequence>
<dbReference type="InterPro" id="IPR051400">
    <property type="entry name" value="HAD-like_hydrolase"/>
</dbReference>
<comment type="caution">
    <text evidence="5">The sequence shown here is derived from an EMBL/GenBank/DDBJ whole genome shotgun (WGS) entry which is preliminary data.</text>
</comment>
<comment type="cofactor">
    <cofactor evidence="1">
        <name>Mg(2+)</name>
        <dbReference type="ChEBI" id="CHEBI:18420"/>
    </cofactor>
</comment>
<organism evidence="5 6">
    <name type="scientific">Halorussus aquaticus</name>
    <dbReference type="NCBI Taxonomy" id="2953748"/>
    <lineage>
        <taxon>Archaea</taxon>
        <taxon>Methanobacteriati</taxon>
        <taxon>Methanobacteriota</taxon>
        <taxon>Stenosarchaea group</taxon>
        <taxon>Halobacteria</taxon>
        <taxon>Halobacteriales</taxon>
        <taxon>Haladaptataceae</taxon>
        <taxon>Halorussus</taxon>
    </lineage>
</organism>
<dbReference type="EC" id="3.1.3.-" evidence="5"/>
<dbReference type="GO" id="GO:0044281">
    <property type="term" value="P:small molecule metabolic process"/>
    <property type="evidence" value="ECO:0007669"/>
    <property type="project" value="UniProtKB-ARBA"/>
</dbReference>
<dbReference type="EMBL" id="JBHSHT010000001">
    <property type="protein sequence ID" value="MFC4823595.1"/>
    <property type="molecule type" value="Genomic_DNA"/>
</dbReference>
<evidence type="ECO:0000256" key="1">
    <source>
        <dbReference type="ARBA" id="ARBA00001946"/>
    </source>
</evidence>
<dbReference type="PANTHER" id="PTHR46470">
    <property type="entry name" value="N-ACYLNEURAMINATE-9-PHOSPHATASE"/>
    <property type="match status" value="1"/>
</dbReference>
<reference evidence="5 6" key="1">
    <citation type="journal article" date="2019" name="Int. J. Syst. Evol. Microbiol.">
        <title>The Global Catalogue of Microorganisms (GCM) 10K type strain sequencing project: providing services to taxonomists for standard genome sequencing and annotation.</title>
        <authorList>
            <consortium name="The Broad Institute Genomics Platform"/>
            <consortium name="The Broad Institute Genome Sequencing Center for Infectious Disease"/>
            <person name="Wu L."/>
            <person name="Ma J."/>
        </authorList>
    </citation>
    <scope>NUCLEOTIDE SEQUENCE [LARGE SCALE GENOMIC DNA]</scope>
    <source>
        <strain evidence="5 6">XZYJ18</strain>
    </source>
</reference>
<comment type="similarity">
    <text evidence="2">Belongs to the HAD-like hydrolase superfamily.</text>
</comment>
<dbReference type="Gene3D" id="1.20.120.710">
    <property type="entry name" value="Haloacid dehalogenase hydrolase-like domain"/>
    <property type="match status" value="1"/>
</dbReference>
<accession>A0ABD5PYJ5</accession>
<dbReference type="InterPro" id="IPR036412">
    <property type="entry name" value="HAD-like_sf"/>
</dbReference>
<protein>
    <submittedName>
        <fullName evidence="5">HAD family hydrolase</fullName>
        <ecNumber evidence="5">3.1.3.-</ecNumber>
    </submittedName>
</protein>
<dbReference type="RefSeq" id="WP_254266939.1">
    <property type="nucleotide sequence ID" value="NZ_CP100400.1"/>
</dbReference>
<evidence type="ECO:0000256" key="4">
    <source>
        <dbReference type="ARBA" id="ARBA00022842"/>
    </source>
</evidence>
<gene>
    <name evidence="5" type="ORF">ACFO9K_04920</name>
</gene>
<evidence type="ECO:0000313" key="6">
    <source>
        <dbReference type="Proteomes" id="UP001595945"/>
    </source>
</evidence>
<evidence type="ECO:0000256" key="2">
    <source>
        <dbReference type="ARBA" id="ARBA00007958"/>
    </source>
</evidence>
<dbReference type="SFLD" id="SFLDG01129">
    <property type="entry name" value="C1.5:_HAD__Beta-PGM__Phosphata"/>
    <property type="match status" value="1"/>
</dbReference>
<dbReference type="InterPro" id="IPR006439">
    <property type="entry name" value="HAD-SF_hydro_IA"/>
</dbReference>
<dbReference type="GeneID" id="73045348"/>
<keyword evidence="6" id="KW-1185">Reference proteome</keyword>
<keyword evidence="3 5" id="KW-0378">Hydrolase</keyword>
<dbReference type="AlphaFoldDB" id="A0ABD5PYJ5"/>
<evidence type="ECO:0000313" key="5">
    <source>
        <dbReference type="EMBL" id="MFC4823595.1"/>
    </source>
</evidence>
<proteinExistence type="inferred from homology"/>
<dbReference type="Proteomes" id="UP001595945">
    <property type="component" value="Unassembled WGS sequence"/>
</dbReference>
<dbReference type="SUPFAM" id="SSF56784">
    <property type="entry name" value="HAD-like"/>
    <property type="match status" value="1"/>
</dbReference>
<dbReference type="Gene3D" id="3.40.50.1000">
    <property type="entry name" value="HAD superfamily/HAD-like"/>
    <property type="match status" value="1"/>
</dbReference>